<comment type="caution">
    <text evidence="1">The sequence shown here is derived from an EMBL/GenBank/DDBJ whole genome shotgun (WGS) entry which is preliminary data.</text>
</comment>
<accession>A0ACC0BN17</accession>
<protein>
    <submittedName>
        <fullName evidence="1">Uncharacterized protein</fullName>
    </submittedName>
</protein>
<reference evidence="2" key="1">
    <citation type="journal article" date="2023" name="Nat. Plants">
        <title>Single-cell RNA sequencing provides a high-resolution roadmap for understanding the multicellular compartmentation of specialized metabolism.</title>
        <authorList>
            <person name="Sun S."/>
            <person name="Shen X."/>
            <person name="Li Y."/>
            <person name="Li Y."/>
            <person name="Wang S."/>
            <person name="Li R."/>
            <person name="Zhang H."/>
            <person name="Shen G."/>
            <person name="Guo B."/>
            <person name="Wei J."/>
            <person name="Xu J."/>
            <person name="St-Pierre B."/>
            <person name="Chen S."/>
            <person name="Sun C."/>
        </authorList>
    </citation>
    <scope>NUCLEOTIDE SEQUENCE [LARGE SCALE GENOMIC DNA]</scope>
</reference>
<sequence>MSNLYIARSGVVSQLPKTLSMANFRAYMPACMYSPFETIPALLNNVRHRIYRVQGSLELSFFRVIVIIRFKLTRNDIISVQSVNLIVVVIDVTVQHRRYARIQQEYESLPLLGGVE</sequence>
<evidence type="ECO:0000313" key="2">
    <source>
        <dbReference type="Proteomes" id="UP001060085"/>
    </source>
</evidence>
<dbReference type="EMBL" id="CM044703">
    <property type="protein sequence ID" value="KAI5674071.1"/>
    <property type="molecule type" value="Genomic_DNA"/>
</dbReference>
<organism evidence="1 2">
    <name type="scientific">Catharanthus roseus</name>
    <name type="common">Madagascar periwinkle</name>
    <name type="synonym">Vinca rosea</name>
    <dbReference type="NCBI Taxonomy" id="4058"/>
    <lineage>
        <taxon>Eukaryota</taxon>
        <taxon>Viridiplantae</taxon>
        <taxon>Streptophyta</taxon>
        <taxon>Embryophyta</taxon>
        <taxon>Tracheophyta</taxon>
        <taxon>Spermatophyta</taxon>
        <taxon>Magnoliopsida</taxon>
        <taxon>eudicotyledons</taxon>
        <taxon>Gunneridae</taxon>
        <taxon>Pentapetalae</taxon>
        <taxon>asterids</taxon>
        <taxon>lamiids</taxon>
        <taxon>Gentianales</taxon>
        <taxon>Apocynaceae</taxon>
        <taxon>Rauvolfioideae</taxon>
        <taxon>Vinceae</taxon>
        <taxon>Catharanthinae</taxon>
        <taxon>Catharanthus</taxon>
    </lineage>
</organism>
<keyword evidence="2" id="KW-1185">Reference proteome</keyword>
<gene>
    <name evidence="1" type="ORF">M9H77_14435</name>
</gene>
<name>A0ACC0BN17_CATRO</name>
<proteinExistence type="predicted"/>
<dbReference type="Proteomes" id="UP001060085">
    <property type="component" value="Linkage Group LG03"/>
</dbReference>
<evidence type="ECO:0000313" key="1">
    <source>
        <dbReference type="EMBL" id="KAI5674071.1"/>
    </source>
</evidence>